<sequence length="285" mass="30394">MPVSNQTSPIKYSFVYGEPDQVTADPGLFGPASISWQLHADAATGIGGVRALLMQALHPEAMSGVAKHSSYKTDPWGRLTRTAEYISVITFGTTAEAESAAARVRMVHQKLGVDRPDLLLWVHLGFVDSLLRAAQRSGLATAPDAADRYVKEQVIAAELLGAPDAPTSEAELVAAIEEFKPRLAATQEAKDAARFIAFPPMPLVARFLTPAAPAWASVAATAFALLPNWGRQMYGGGIFGPVLALPIMDDQGTFAIKAWRNAITFLPPQLLASPHVAAAKTRLSL</sequence>
<gene>
    <name evidence="2" type="ORF">UFOPK1726_00155</name>
</gene>
<dbReference type="PANTHER" id="PTHR36151">
    <property type="entry name" value="BLR2777 PROTEIN"/>
    <property type="match status" value="1"/>
</dbReference>
<accession>A0A6J6E0R6</accession>
<evidence type="ECO:0000313" key="2">
    <source>
        <dbReference type="EMBL" id="CAB4568859.1"/>
    </source>
</evidence>
<name>A0A6J6E0R6_9ZZZZ</name>
<dbReference type="PANTHER" id="PTHR36151:SF3">
    <property type="entry name" value="ER-BOUND OXYGENASE MPAB_MPAB'_RUBBER OXYGENASE CATALYTIC DOMAIN-CONTAINING PROTEIN"/>
    <property type="match status" value="1"/>
</dbReference>
<proteinExistence type="predicted"/>
<protein>
    <submittedName>
        <fullName evidence="2">Unannotated protein</fullName>
    </submittedName>
</protein>
<dbReference type="GO" id="GO:0016491">
    <property type="term" value="F:oxidoreductase activity"/>
    <property type="evidence" value="ECO:0007669"/>
    <property type="project" value="InterPro"/>
</dbReference>
<reference evidence="2" key="1">
    <citation type="submission" date="2020-05" db="EMBL/GenBank/DDBJ databases">
        <authorList>
            <person name="Chiriac C."/>
            <person name="Salcher M."/>
            <person name="Ghai R."/>
            <person name="Kavagutti S V."/>
        </authorList>
    </citation>
    <scope>NUCLEOTIDE SEQUENCE</scope>
</reference>
<dbReference type="EMBL" id="CAEZTT010000008">
    <property type="protein sequence ID" value="CAB4568859.1"/>
    <property type="molecule type" value="Genomic_DNA"/>
</dbReference>
<dbReference type="AlphaFoldDB" id="A0A6J6E0R6"/>
<dbReference type="Pfam" id="PF09995">
    <property type="entry name" value="MPAB_Lcp_cat"/>
    <property type="match status" value="1"/>
</dbReference>
<organism evidence="2">
    <name type="scientific">freshwater metagenome</name>
    <dbReference type="NCBI Taxonomy" id="449393"/>
    <lineage>
        <taxon>unclassified sequences</taxon>
        <taxon>metagenomes</taxon>
        <taxon>ecological metagenomes</taxon>
    </lineage>
</organism>
<evidence type="ECO:0000259" key="1">
    <source>
        <dbReference type="Pfam" id="PF09995"/>
    </source>
</evidence>
<feature type="domain" description="ER-bound oxygenase mpaB/mpaB'/Rubber oxygenase catalytic" evidence="1">
    <location>
        <begin position="36"/>
        <end position="235"/>
    </location>
</feature>
<dbReference type="InterPro" id="IPR018713">
    <property type="entry name" value="MPAB/Lcp_cat_dom"/>
</dbReference>